<sequence length="56" mass="6464">MEYEIYFTDIDCDTGEVSQALCVAKVISIGYAKQIVEYLNNSDDEPSRTYDYKKVE</sequence>
<organism evidence="1">
    <name type="scientific">uncultured Caudovirales phage</name>
    <dbReference type="NCBI Taxonomy" id="2100421"/>
    <lineage>
        <taxon>Viruses</taxon>
        <taxon>Duplodnaviria</taxon>
        <taxon>Heunggongvirae</taxon>
        <taxon>Uroviricota</taxon>
        <taxon>Caudoviricetes</taxon>
        <taxon>Peduoviridae</taxon>
        <taxon>Maltschvirus</taxon>
        <taxon>Maltschvirus maltsch</taxon>
    </lineage>
</organism>
<name>A0A6J5SU21_9CAUD</name>
<proteinExistence type="predicted"/>
<reference evidence="1" key="1">
    <citation type="submission" date="2020-05" db="EMBL/GenBank/DDBJ databases">
        <authorList>
            <person name="Chiriac C."/>
            <person name="Salcher M."/>
            <person name="Ghai R."/>
            <person name="Kavagutti S V."/>
        </authorList>
    </citation>
    <scope>NUCLEOTIDE SEQUENCE</scope>
</reference>
<gene>
    <name evidence="1" type="ORF">UFOVP1605_34</name>
</gene>
<accession>A0A6J5SU21</accession>
<evidence type="ECO:0000313" key="1">
    <source>
        <dbReference type="EMBL" id="CAB4218566.1"/>
    </source>
</evidence>
<protein>
    <submittedName>
        <fullName evidence="1">Uncharacterized protein</fullName>
    </submittedName>
</protein>
<dbReference type="EMBL" id="LR797468">
    <property type="protein sequence ID" value="CAB4218566.1"/>
    <property type="molecule type" value="Genomic_DNA"/>
</dbReference>